<accession>A0AA46SGI0</accession>
<protein>
    <submittedName>
        <fullName evidence="2">Protein phosphatase 2C domain-containing protein</fullName>
    </submittedName>
</protein>
<dbReference type="InterPro" id="IPR001932">
    <property type="entry name" value="PPM-type_phosphatase-like_dom"/>
</dbReference>
<evidence type="ECO:0000259" key="1">
    <source>
        <dbReference type="PROSITE" id="PS51746"/>
    </source>
</evidence>
<dbReference type="SUPFAM" id="SSF81606">
    <property type="entry name" value="PP2C-like"/>
    <property type="match status" value="1"/>
</dbReference>
<dbReference type="InterPro" id="IPR036457">
    <property type="entry name" value="PPM-type-like_dom_sf"/>
</dbReference>
<dbReference type="AlphaFoldDB" id="A0AA46SGI0"/>
<proteinExistence type="predicted"/>
<feature type="domain" description="PPM-type phosphatase" evidence="1">
    <location>
        <begin position="33"/>
        <end position="259"/>
    </location>
</feature>
<reference evidence="2" key="1">
    <citation type="submission" date="2022-10" db="EMBL/GenBank/DDBJ databases">
        <title>Mechanism of multi-heavy metal repair in Cytobacillus Firmus M7.</title>
        <authorList>
            <person name="Li X."/>
            <person name="Yu C."/>
        </authorList>
    </citation>
    <scope>NUCLEOTIDE SEQUENCE</scope>
    <source>
        <strain evidence="2">M7</strain>
    </source>
</reference>
<organism evidence="2 3">
    <name type="scientific">Cytobacillus firmus</name>
    <name type="common">Bacillus firmus</name>
    <dbReference type="NCBI Taxonomy" id="1399"/>
    <lineage>
        <taxon>Bacteria</taxon>
        <taxon>Bacillati</taxon>
        <taxon>Bacillota</taxon>
        <taxon>Bacilli</taxon>
        <taxon>Bacillales</taxon>
        <taxon>Bacillaceae</taxon>
        <taxon>Cytobacillus</taxon>
    </lineage>
</organism>
<evidence type="ECO:0000313" key="3">
    <source>
        <dbReference type="Proteomes" id="UP001163104"/>
    </source>
</evidence>
<dbReference type="Gene3D" id="3.60.40.10">
    <property type="entry name" value="PPM-type phosphatase domain"/>
    <property type="match status" value="1"/>
</dbReference>
<name>A0AA46SGI0_CYTFI</name>
<dbReference type="EMBL" id="CP107027">
    <property type="protein sequence ID" value="UYG97116.1"/>
    <property type="molecule type" value="Genomic_DNA"/>
</dbReference>
<dbReference type="Proteomes" id="UP001163104">
    <property type="component" value="Chromosome"/>
</dbReference>
<sequence length="271" mass="31464">MNNANKDFSWVGSQENFVDKPSVLQLNHILVGRYGGNSNAGQYKNEDGCSVWFNEKEDWEFIILLDAHNTSESAKKILEQFDNEKSPIKDLLSLPTNHQTFKRLEDKILNLFQSEEFLSVCREVTGETACLIVVRKDKYVWWFSVGDCILYLFHQELAALGQYQLNQRQFYEWIGQVNTFEQEVPCYTVGIRELRQGENRLFLTTDGLIECPNELYLNPIHIYNIFGNLNDDQSNIWSMLSNIKNNDVRDSTTVVSWKVNISKEATRPSNQ</sequence>
<dbReference type="PROSITE" id="PS51746">
    <property type="entry name" value="PPM_2"/>
    <property type="match status" value="1"/>
</dbReference>
<evidence type="ECO:0000313" key="2">
    <source>
        <dbReference type="EMBL" id="UYG97116.1"/>
    </source>
</evidence>
<dbReference type="RefSeq" id="WP_263599859.1">
    <property type="nucleotide sequence ID" value="NZ_CP107027.1"/>
</dbReference>
<gene>
    <name evidence="2" type="ORF">OD459_08915</name>
</gene>